<evidence type="ECO:0000256" key="1">
    <source>
        <dbReference type="ARBA" id="ARBA00006133"/>
    </source>
</evidence>
<dbReference type="InterPro" id="IPR051970">
    <property type="entry name" value="TEL2_Regulation"/>
</dbReference>
<accession>A0AAQ3MCB7</accession>
<dbReference type="EMBL" id="CP138587">
    <property type="protein sequence ID" value="WPH02342.1"/>
    <property type="molecule type" value="Genomic_DNA"/>
</dbReference>
<dbReference type="InterPro" id="IPR016024">
    <property type="entry name" value="ARM-type_fold"/>
</dbReference>
<dbReference type="Pfam" id="PF10193">
    <property type="entry name" value="Telomere_reg-2"/>
    <property type="match status" value="1"/>
</dbReference>
<dbReference type="InterPro" id="IPR019337">
    <property type="entry name" value="Telomere_length_regulation_dom"/>
</dbReference>
<evidence type="ECO:0000259" key="3">
    <source>
        <dbReference type="Pfam" id="PF10193"/>
    </source>
</evidence>
<dbReference type="PANTHER" id="PTHR15830:SF10">
    <property type="entry name" value="TELOMERE LENGTH REGULATION PROTEIN TEL2 HOMOLOG"/>
    <property type="match status" value="1"/>
</dbReference>
<dbReference type="Gene3D" id="1.25.40.720">
    <property type="entry name" value="Telomere length regulation protein 2, C-terminal domain"/>
    <property type="match status" value="2"/>
</dbReference>
<sequence length="1005" mass="110952">MDDFLTVVKTVNKTAEHLPVLSLTAVHSRETRSGQNGEHLTETPNKTKSDNSAELPSTVAQTPQELIQTLRSEPNIATLEALLRQLLSGSAFHQHFNINTPGPNQSQIINTLLTIIIPNFWNVLDKSKKALLALCLSNISGINALIAKLRSHAESLTRPQTSSESLSDLLDVISHIIRGDDFIAKLWQSNNSAVEDATRRSLAWKEIVNLLGSGKIVAAVAQAEYTLNQTGKSQNSSTRWLGNGQDYSSWLGQNIAEFVKFDGGEETGKFAQRSEAAGQILLKSLALGYPARLINSLMRVCIHHDIQSTGETPCIAALIGSLPLHGKRKLLEQVLKWGSENLLDAIPNSAPNDTQRQDVSALAGLLIAIIKREDASKQHLLDYITDPVLTSSISLVVRRAAILTLLTAVPQEMSSLLEKIMSTFGDSLFINHAPVLQQDMLAQSLLLTAGYLHRTTPMAVLLCARSTSHMQDVSNRLDSSVSRARWLGMAVGTALSSLVDKEGLKMNFGTEDMKTAEAKWYLSLVKIEDKIGTLSDLDNLLKTRATVKRAKKPARGFKPEQLPIIGGKQSFGPPRPPQRVQTELVGDKVMEIDNDDTRDDSDDLKPYAKPDSDPEDSDEDATLVNRNKVKPPVYIRTLMAMLRDDQNHDRFQMGIQQAAKLIRRKANFGSEVKDHAEEILKILCNLQDPFDTDNFDELRLQAMIAVLLSDFLTLGPGLSRQAFAGEYSLAQRCIMLSALGLGGRELAGLRNEDELNPVLANIEFPSKRLPLRLHAIYRPADYSVKRLESASKNLEHQLIQPMALKAADQSTKHLNAVKVHTFSSRLQVERTKRKPAANQLAKIFGPAVFFPLTSRYQQDIAAYGSGSVFSSAPFVLVTLMKTLALLLHAAGPAILDLPQITAEYWDFLLSLRVQAASDKSVLEALLFSFLTLLEVNTDKRRIADDHAKHLMETQKWVELVFERTADENGEGSGEEAKVRALLAGVSVKIQEVIEVYQKQTFGQVL</sequence>
<dbReference type="PANTHER" id="PTHR15830">
    <property type="entry name" value="TELOMERE LENGTH REGULATION PROTEIN TEL2 FAMILY MEMBER"/>
    <property type="match status" value="1"/>
</dbReference>
<evidence type="ECO:0000313" key="4">
    <source>
        <dbReference type="EMBL" id="WPH02342.1"/>
    </source>
</evidence>
<name>A0AAQ3MCB7_9PEZI</name>
<dbReference type="Proteomes" id="UP001303373">
    <property type="component" value="Chromosome 8"/>
</dbReference>
<dbReference type="InterPro" id="IPR038528">
    <property type="entry name" value="TEL2_C_sf"/>
</dbReference>
<comment type="similarity">
    <text evidence="1">Belongs to the TEL2 family.</text>
</comment>
<dbReference type="AlphaFoldDB" id="A0AAQ3MCB7"/>
<feature type="region of interest" description="Disordered" evidence="2">
    <location>
        <begin position="551"/>
        <end position="625"/>
    </location>
</feature>
<protein>
    <recommendedName>
        <fullName evidence="3">Telomere length regulation protein conserved domain-containing protein</fullName>
    </recommendedName>
</protein>
<proteinExistence type="inferred from homology"/>
<keyword evidence="5" id="KW-1185">Reference proteome</keyword>
<evidence type="ECO:0000256" key="2">
    <source>
        <dbReference type="SAM" id="MobiDB-lite"/>
    </source>
</evidence>
<organism evidence="4 5">
    <name type="scientific">Acrodontium crateriforme</name>
    <dbReference type="NCBI Taxonomy" id="150365"/>
    <lineage>
        <taxon>Eukaryota</taxon>
        <taxon>Fungi</taxon>
        <taxon>Dikarya</taxon>
        <taxon>Ascomycota</taxon>
        <taxon>Pezizomycotina</taxon>
        <taxon>Dothideomycetes</taxon>
        <taxon>Dothideomycetidae</taxon>
        <taxon>Mycosphaerellales</taxon>
        <taxon>Teratosphaeriaceae</taxon>
        <taxon>Acrodontium</taxon>
    </lineage>
</organism>
<evidence type="ECO:0000313" key="5">
    <source>
        <dbReference type="Proteomes" id="UP001303373"/>
    </source>
</evidence>
<dbReference type="GO" id="GO:0051879">
    <property type="term" value="F:Hsp90 protein binding"/>
    <property type="evidence" value="ECO:0007669"/>
    <property type="project" value="TreeGrafter"/>
</dbReference>
<gene>
    <name evidence="4" type="ORF">R9X50_00520500</name>
</gene>
<dbReference type="GO" id="GO:0042162">
    <property type="term" value="F:telomeric DNA binding"/>
    <property type="evidence" value="ECO:0007669"/>
    <property type="project" value="TreeGrafter"/>
</dbReference>
<reference evidence="4 5" key="1">
    <citation type="submission" date="2023-11" db="EMBL/GenBank/DDBJ databases">
        <title>An acidophilic fungus is an integral part of prey digestion in a carnivorous sundew plant.</title>
        <authorList>
            <person name="Tsai I.J."/>
        </authorList>
    </citation>
    <scope>NUCLEOTIDE SEQUENCE [LARGE SCALE GENOMIC DNA]</scope>
    <source>
        <strain evidence="4">169a</strain>
    </source>
</reference>
<feature type="compositionally biased region" description="Acidic residues" evidence="2">
    <location>
        <begin position="592"/>
        <end position="602"/>
    </location>
</feature>
<dbReference type="SUPFAM" id="SSF48371">
    <property type="entry name" value="ARM repeat"/>
    <property type="match status" value="1"/>
</dbReference>
<feature type="region of interest" description="Disordered" evidence="2">
    <location>
        <begin position="26"/>
        <end position="57"/>
    </location>
</feature>
<dbReference type="GO" id="GO:0005829">
    <property type="term" value="C:cytosol"/>
    <property type="evidence" value="ECO:0007669"/>
    <property type="project" value="TreeGrafter"/>
</dbReference>
<feature type="domain" description="Telomere length regulation protein conserved" evidence="3">
    <location>
        <begin position="632"/>
        <end position="742"/>
    </location>
</feature>
<feature type="compositionally biased region" description="Basic and acidic residues" evidence="2">
    <location>
        <begin position="39"/>
        <end position="51"/>
    </location>
</feature>
<dbReference type="GO" id="GO:0051083">
    <property type="term" value="P:'de novo' cotranslational protein folding"/>
    <property type="evidence" value="ECO:0007669"/>
    <property type="project" value="TreeGrafter"/>
</dbReference>
<feature type="compositionally biased region" description="Basic and acidic residues" evidence="2">
    <location>
        <begin position="603"/>
        <end position="612"/>
    </location>
</feature>